<feature type="domain" description="HAMP" evidence="14">
    <location>
        <begin position="208"/>
        <end position="260"/>
    </location>
</feature>
<dbReference type="Pfam" id="PF00672">
    <property type="entry name" value="HAMP"/>
    <property type="match status" value="1"/>
</dbReference>
<evidence type="ECO:0000313" key="16">
    <source>
        <dbReference type="Proteomes" id="UP000243688"/>
    </source>
</evidence>
<dbReference type="Gene3D" id="3.30.450.20">
    <property type="entry name" value="PAS domain"/>
    <property type="match status" value="2"/>
</dbReference>
<dbReference type="GO" id="GO:0016036">
    <property type="term" value="P:cellular response to phosphate starvation"/>
    <property type="evidence" value="ECO:0007669"/>
    <property type="project" value="TreeGrafter"/>
</dbReference>
<keyword evidence="12" id="KW-0812">Transmembrane</keyword>
<keyword evidence="4" id="KW-1003">Cell membrane</keyword>
<comment type="catalytic activity">
    <reaction evidence="1">
        <text>ATP + protein L-histidine = ADP + protein N-phospho-L-histidine.</text>
        <dbReference type="EC" id="2.7.13.3"/>
    </reaction>
</comment>
<dbReference type="SMART" id="SM00388">
    <property type="entry name" value="HisKA"/>
    <property type="match status" value="1"/>
</dbReference>
<organism evidence="15 16">
    <name type="scientific">Candidatus Reconcilbacillus cellulovorans</name>
    <dbReference type="NCBI Taxonomy" id="1906605"/>
    <lineage>
        <taxon>Bacteria</taxon>
        <taxon>Bacillati</taxon>
        <taxon>Bacillota</taxon>
        <taxon>Bacilli</taxon>
        <taxon>Bacillales</taxon>
        <taxon>Paenibacillaceae</taxon>
        <taxon>Candidatus Reconcilbacillus</taxon>
    </lineage>
</organism>
<dbReference type="SMART" id="SM00304">
    <property type="entry name" value="HAMP"/>
    <property type="match status" value="1"/>
</dbReference>
<reference evidence="15 16" key="1">
    <citation type="submission" date="2016-12" db="EMBL/GenBank/DDBJ databases">
        <title>Candidatus Reconcilibacillus cellulovorans genome.</title>
        <authorList>
            <person name="Kolinko S."/>
            <person name="Wu Y.-W."/>
            <person name="Tachea F."/>
            <person name="Denzel E."/>
            <person name="Hiras J."/>
            <person name="Baecker N."/>
            <person name="Chan L.J."/>
            <person name="Eichorst S.A."/>
            <person name="Frey D."/>
            <person name="Adams P.D."/>
            <person name="Pray T."/>
            <person name="Tanjore D."/>
            <person name="Petzold C.J."/>
            <person name="Gladden J.M."/>
            <person name="Simmons B.A."/>
            <person name="Singer S.W."/>
        </authorList>
    </citation>
    <scope>NUCLEOTIDE SEQUENCE [LARGE SCALE GENOMIC DNA]</scope>
    <source>
        <strain evidence="15">JTherm</strain>
    </source>
</reference>
<keyword evidence="5" id="KW-0597">Phosphoprotein</keyword>
<feature type="domain" description="Histidine kinase" evidence="13">
    <location>
        <begin position="382"/>
        <end position="600"/>
    </location>
</feature>
<dbReference type="InterPro" id="IPR003661">
    <property type="entry name" value="HisK_dim/P_dom"/>
</dbReference>
<dbReference type="SUPFAM" id="SSF47384">
    <property type="entry name" value="Homodimeric domain of signal transducing histidine kinase"/>
    <property type="match status" value="1"/>
</dbReference>
<evidence type="ECO:0000313" key="15">
    <source>
        <dbReference type="EMBL" id="PDO10334.1"/>
    </source>
</evidence>
<dbReference type="SUPFAM" id="SSF55785">
    <property type="entry name" value="PYP-like sensor domain (PAS domain)"/>
    <property type="match status" value="1"/>
</dbReference>
<dbReference type="Gene3D" id="3.30.565.10">
    <property type="entry name" value="Histidine kinase-like ATPase, C-terminal domain"/>
    <property type="match status" value="1"/>
</dbReference>
<evidence type="ECO:0000256" key="3">
    <source>
        <dbReference type="ARBA" id="ARBA00012438"/>
    </source>
</evidence>
<dbReference type="CDD" id="cd00075">
    <property type="entry name" value="HATPase"/>
    <property type="match status" value="1"/>
</dbReference>
<dbReference type="SUPFAM" id="SSF55874">
    <property type="entry name" value="ATPase domain of HSP90 chaperone/DNA topoisomerase II/histidine kinase"/>
    <property type="match status" value="1"/>
</dbReference>
<keyword evidence="11 12" id="KW-0472">Membrane</keyword>
<dbReference type="GO" id="GO:0000155">
    <property type="term" value="F:phosphorelay sensor kinase activity"/>
    <property type="evidence" value="ECO:0007669"/>
    <property type="project" value="InterPro"/>
</dbReference>
<keyword evidence="8 15" id="KW-0418">Kinase</keyword>
<dbReference type="CDD" id="cd00082">
    <property type="entry name" value="HisKA"/>
    <property type="match status" value="1"/>
</dbReference>
<dbReference type="Gene3D" id="1.10.8.500">
    <property type="entry name" value="HAMP domain in histidine kinase"/>
    <property type="match status" value="1"/>
</dbReference>
<gene>
    <name evidence="15" type="ORF">BLM47_07310</name>
</gene>
<keyword evidence="9" id="KW-0067">ATP-binding</keyword>
<keyword evidence="6" id="KW-0808">Transferase</keyword>
<dbReference type="EC" id="2.7.13.3" evidence="3"/>
<dbReference type="InterPro" id="IPR005467">
    <property type="entry name" value="His_kinase_dom"/>
</dbReference>
<evidence type="ECO:0000259" key="13">
    <source>
        <dbReference type="PROSITE" id="PS50109"/>
    </source>
</evidence>
<dbReference type="Pfam" id="PF13188">
    <property type="entry name" value="PAS_8"/>
    <property type="match status" value="1"/>
</dbReference>
<dbReference type="InterPro" id="IPR004358">
    <property type="entry name" value="Sig_transdc_His_kin-like_C"/>
</dbReference>
<evidence type="ECO:0000256" key="12">
    <source>
        <dbReference type="SAM" id="Phobius"/>
    </source>
</evidence>
<keyword evidence="12" id="KW-1133">Transmembrane helix</keyword>
<dbReference type="CDD" id="cd06225">
    <property type="entry name" value="HAMP"/>
    <property type="match status" value="1"/>
</dbReference>
<keyword evidence="10" id="KW-0902">Two-component regulatory system</keyword>
<proteinExistence type="predicted"/>
<evidence type="ECO:0000256" key="8">
    <source>
        <dbReference type="ARBA" id="ARBA00022777"/>
    </source>
</evidence>
<dbReference type="InterPro" id="IPR057640">
    <property type="entry name" value="Cache_WalK"/>
</dbReference>
<comment type="caution">
    <text evidence="15">The sequence shown here is derived from an EMBL/GenBank/DDBJ whole genome shotgun (WGS) entry which is preliminary data.</text>
</comment>
<dbReference type="SMART" id="SM00387">
    <property type="entry name" value="HATPase_c"/>
    <property type="match status" value="1"/>
</dbReference>
<dbReference type="PROSITE" id="PS50109">
    <property type="entry name" value="HIS_KIN"/>
    <property type="match status" value="1"/>
</dbReference>
<dbReference type="PANTHER" id="PTHR45453:SF1">
    <property type="entry name" value="PHOSPHATE REGULON SENSOR PROTEIN PHOR"/>
    <property type="match status" value="1"/>
</dbReference>
<dbReference type="InterPro" id="IPR003660">
    <property type="entry name" value="HAMP_dom"/>
</dbReference>
<evidence type="ECO:0000256" key="1">
    <source>
        <dbReference type="ARBA" id="ARBA00000085"/>
    </source>
</evidence>
<dbReference type="FunFam" id="1.10.287.130:FF:000001">
    <property type="entry name" value="Two-component sensor histidine kinase"/>
    <property type="match status" value="1"/>
</dbReference>
<dbReference type="GO" id="GO:0005886">
    <property type="term" value="C:plasma membrane"/>
    <property type="evidence" value="ECO:0007669"/>
    <property type="project" value="UniProtKB-SubCell"/>
</dbReference>
<evidence type="ECO:0000256" key="11">
    <source>
        <dbReference type="ARBA" id="ARBA00023136"/>
    </source>
</evidence>
<dbReference type="Gene3D" id="1.10.287.130">
    <property type="match status" value="1"/>
</dbReference>
<name>A0A2A6DZZ9_9BACL</name>
<sequence length="605" mass="67046">MKGFRVFRSIRLKLNILYSLLILVAMQVVFVYFVRTLENTFQQRESQAVRKQATLLAEAVKDYLLPKNGLESGDRSAEDQYRALDEKVHLFSDNRTEVQILDANAIVRASNARIPPPPGLVKSTQPEVIQALQGAKTVERDIFDPVDDLPKKLVVQPVTEDGKVIGAVYIVSSMKEMYENLRRINQIFVSGTLIALALAAVLGFVLSRTITAPVVELTRQATAVSEGRFDRRVRVLGDDEIGQLARAFNHMTDRLKEALSSTEEEREKLESVLSNMSDGVVAADGSGRVMLMNRRAREMLRAGAGGPEAADLAELLGLPRQEFARYAIDGGETTVPIGELIVRVSFSPIHRRETGVTGTIAVLQDVTEQEKLEQSRREFVANVSHELRTPLTTIKSYLEALESGVLEDRELARKFLAVAASETERMIRLVHDLLQLSRLDAGRVPLVREPTDVAEMLEDVIDRFSVQSRSRNIQFHLRVDPGLRKVSIDRDQIDQVLDNLVSNALNYTADGGWIRLEASLRDGALAVSVEDNGIGIPREDLPRVFERFYRVDKARSRSMGGTGLGLSIAREIIRAHGGAIGIESEVGKGTKVTFTIPLSEGKTAS</sequence>
<dbReference type="Pfam" id="PF23846">
    <property type="entry name" value="Cache_WalK"/>
    <property type="match status" value="1"/>
</dbReference>
<evidence type="ECO:0000256" key="6">
    <source>
        <dbReference type="ARBA" id="ARBA00022679"/>
    </source>
</evidence>
<evidence type="ECO:0000256" key="2">
    <source>
        <dbReference type="ARBA" id="ARBA00004651"/>
    </source>
</evidence>
<dbReference type="InterPro" id="IPR003594">
    <property type="entry name" value="HATPase_dom"/>
</dbReference>
<evidence type="ECO:0000259" key="14">
    <source>
        <dbReference type="PROSITE" id="PS50885"/>
    </source>
</evidence>
<dbReference type="InterPro" id="IPR000014">
    <property type="entry name" value="PAS"/>
</dbReference>
<dbReference type="InterPro" id="IPR036890">
    <property type="entry name" value="HATPase_C_sf"/>
</dbReference>
<evidence type="ECO:0000256" key="10">
    <source>
        <dbReference type="ARBA" id="ARBA00023012"/>
    </source>
</evidence>
<dbReference type="GO" id="GO:0004721">
    <property type="term" value="F:phosphoprotein phosphatase activity"/>
    <property type="evidence" value="ECO:0007669"/>
    <property type="project" value="TreeGrafter"/>
</dbReference>
<dbReference type="GO" id="GO:0005524">
    <property type="term" value="F:ATP binding"/>
    <property type="evidence" value="ECO:0007669"/>
    <property type="project" value="UniProtKB-KW"/>
</dbReference>
<dbReference type="SUPFAM" id="SSF158472">
    <property type="entry name" value="HAMP domain-like"/>
    <property type="match status" value="1"/>
</dbReference>
<dbReference type="PROSITE" id="PS50885">
    <property type="entry name" value="HAMP"/>
    <property type="match status" value="1"/>
</dbReference>
<evidence type="ECO:0000256" key="5">
    <source>
        <dbReference type="ARBA" id="ARBA00022553"/>
    </source>
</evidence>
<evidence type="ECO:0000256" key="7">
    <source>
        <dbReference type="ARBA" id="ARBA00022741"/>
    </source>
</evidence>
<dbReference type="FunFam" id="3.30.565.10:FF:000006">
    <property type="entry name" value="Sensor histidine kinase WalK"/>
    <property type="match status" value="1"/>
</dbReference>
<dbReference type="PANTHER" id="PTHR45453">
    <property type="entry name" value="PHOSPHATE REGULON SENSOR PROTEIN PHOR"/>
    <property type="match status" value="1"/>
</dbReference>
<feature type="transmembrane region" description="Helical" evidence="12">
    <location>
        <begin position="16"/>
        <end position="34"/>
    </location>
</feature>
<dbReference type="PRINTS" id="PR00344">
    <property type="entry name" value="BCTRLSENSOR"/>
</dbReference>
<dbReference type="InterPro" id="IPR036097">
    <property type="entry name" value="HisK_dim/P_sf"/>
</dbReference>
<dbReference type="Pfam" id="PF00512">
    <property type="entry name" value="HisKA"/>
    <property type="match status" value="1"/>
</dbReference>
<dbReference type="Proteomes" id="UP000243688">
    <property type="component" value="Unassembled WGS sequence"/>
</dbReference>
<keyword evidence="7" id="KW-0547">Nucleotide-binding</keyword>
<dbReference type="Pfam" id="PF02518">
    <property type="entry name" value="HATPase_c"/>
    <property type="match status" value="1"/>
</dbReference>
<evidence type="ECO:0000256" key="4">
    <source>
        <dbReference type="ARBA" id="ARBA00022475"/>
    </source>
</evidence>
<dbReference type="AlphaFoldDB" id="A0A2A6DZZ9"/>
<comment type="subcellular location">
    <subcellularLocation>
        <location evidence="2">Cell membrane</location>
        <topology evidence="2">Multi-pass membrane protein</topology>
    </subcellularLocation>
</comment>
<dbReference type="InterPro" id="IPR050351">
    <property type="entry name" value="BphY/WalK/GraS-like"/>
</dbReference>
<feature type="transmembrane region" description="Helical" evidence="12">
    <location>
        <begin position="184"/>
        <end position="206"/>
    </location>
</feature>
<accession>A0A2A6DZZ9</accession>
<protein>
    <recommendedName>
        <fullName evidence="3">histidine kinase</fullName>
        <ecNumber evidence="3">2.7.13.3</ecNumber>
    </recommendedName>
</protein>
<dbReference type="EMBL" id="MOXJ01000015">
    <property type="protein sequence ID" value="PDO10334.1"/>
    <property type="molecule type" value="Genomic_DNA"/>
</dbReference>
<evidence type="ECO:0000256" key="9">
    <source>
        <dbReference type="ARBA" id="ARBA00022840"/>
    </source>
</evidence>
<dbReference type="InterPro" id="IPR035965">
    <property type="entry name" value="PAS-like_dom_sf"/>
</dbReference>